<feature type="binding site" description="axial binding residue" evidence="16">
    <location>
        <position position="127"/>
    </location>
    <ligand>
        <name>heme c</name>
        <dbReference type="ChEBI" id="CHEBI:61717"/>
        <label>2</label>
    </ligand>
    <ligandPart>
        <name>Fe</name>
        <dbReference type="ChEBI" id="CHEBI:18248"/>
    </ligandPart>
</feature>
<dbReference type="GO" id="GO:0046872">
    <property type="term" value="F:metal ion binding"/>
    <property type="evidence" value="ECO:0007669"/>
    <property type="project" value="UniProtKB-KW"/>
</dbReference>
<dbReference type="PANTHER" id="PTHR38604">
    <property type="entry name" value="PERIPLASMIC NITRATE REDUCTASE, ELECTRON TRANSFER SUBUNIT"/>
    <property type="match status" value="1"/>
</dbReference>
<name>A0A178MRL8_9PROT</name>
<keyword evidence="9" id="KW-0732">Signal</keyword>
<evidence type="ECO:0000256" key="1">
    <source>
        <dbReference type="ARBA" id="ARBA00002599"/>
    </source>
</evidence>
<evidence type="ECO:0000256" key="4">
    <source>
        <dbReference type="ARBA" id="ARBA00011752"/>
    </source>
</evidence>
<evidence type="ECO:0000256" key="15">
    <source>
        <dbReference type="PIRSR" id="PIRSR006105-1"/>
    </source>
</evidence>
<dbReference type="InterPro" id="IPR005591">
    <property type="entry name" value="NapB"/>
</dbReference>
<dbReference type="InterPro" id="IPR036280">
    <property type="entry name" value="Multihaem_cyt_sf"/>
</dbReference>
<evidence type="ECO:0000256" key="12">
    <source>
        <dbReference type="ARBA" id="ARBA00023004"/>
    </source>
</evidence>
<dbReference type="AlphaFoldDB" id="A0A178MRL8"/>
<feature type="binding site" description="axial binding residue" evidence="16">
    <location>
        <position position="69"/>
    </location>
    <ligand>
        <name>heme c</name>
        <dbReference type="ChEBI" id="CHEBI:61717"/>
        <label>1</label>
    </ligand>
    <ligandPart>
        <name>Fe</name>
        <dbReference type="ChEBI" id="CHEBI:18248"/>
    </ligandPart>
</feature>
<evidence type="ECO:0000256" key="16">
    <source>
        <dbReference type="PIRSR" id="PIRSR006105-2"/>
    </source>
</evidence>
<evidence type="ECO:0000256" key="5">
    <source>
        <dbReference type="ARBA" id="ARBA00013773"/>
    </source>
</evidence>
<feature type="binding site" description="covalent" evidence="15">
    <location>
        <position position="126"/>
    </location>
    <ligand>
        <name>heme c</name>
        <dbReference type="ChEBI" id="CHEBI:61717"/>
        <label>2</label>
    </ligand>
</feature>
<keyword evidence="7 15" id="KW-0349">Heme</keyword>
<dbReference type="GO" id="GO:0042597">
    <property type="term" value="C:periplasmic space"/>
    <property type="evidence" value="ECO:0007669"/>
    <property type="project" value="UniProtKB-SubCell"/>
</dbReference>
<protein>
    <recommendedName>
        <fullName evidence="5 14">Periplasmic nitrate reductase, electron transfer subunit</fullName>
    </recommendedName>
    <alternativeName>
        <fullName evidence="13 14">Diheme cytochrome c NapB</fullName>
    </alternativeName>
</protein>
<dbReference type="RefSeq" id="WP_068492014.1">
    <property type="nucleotide sequence ID" value="NZ_LWQT01000050.1"/>
</dbReference>
<evidence type="ECO:0000256" key="10">
    <source>
        <dbReference type="ARBA" id="ARBA00022764"/>
    </source>
</evidence>
<dbReference type="STRING" id="1285242.A6A04_17380"/>
<evidence type="ECO:0000256" key="8">
    <source>
        <dbReference type="ARBA" id="ARBA00022723"/>
    </source>
</evidence>
<comment type="subunit">
    <text evidence="4 14">Component of the periplasmic nitrate reductase NapAB complex composed of NapA and NapB.</text>
</comment>
<sequence length="151" mass="16979">MKTKIKAIALALALALGFGVLGSAVVASEVKSLRPTEASQPDAPPAIYKVMEGTKHDRAYRQQPPLVPHQTDKYEIDLKVNQCLRCHEWPYSDQEKAPKISDLHYLDRNGVRQDTVNGNRYFCKQCHVPQAEAKPLVENKFQPATLNTNLR</sequence>
<dbReference type="SUPFAM" id="SSF48695">
    <property type="entry name" value="Multiheme cytochromes"/>
    <property type="match status" value="1"/>
</dbReference>
<keyword evidence="8 16" id="KW-0479">Metal-binding</keyword>
<dbReference type="Proteomes" id="UP000078428">
    <property type="component" value="Unassembled WGS sequence"/>
</dbReference>
<comment type="caution">
    <text evidence="17">The sequence shown here is derived from an EMBL/GenBank/DDBJ whole genome shotgun (WGS) entry which is preliminary data.</text>
</comment>
<proteinExistence type="inferred from homology"/>
<keyword evidence="11 14" id="KW-0249">Electron transport</keyword>
<comment type="similarity">
    <text evidence="3 14">Belongs to the NapB family.</text>
</comment>
<keyword evidence="10 14" id="KW-0574">Periplasm</keyword>
<dbReference type="EMBL" id="LWQT01000050">
    <property type="protein sequence ID" value="OAN50725.1"/>
    <property type="molecule type" value="Genomic_DNA"/>
</dbReference>
<dbReference type="OrthoDB" id="13290at2"/>
<feature type="binding site" description="axial binding residue" evidence="16">
    <location>
        <position position="104"/>
    </location>
    <ligand>
        <name>heme c</name>
        <dbReference type="ChEBI" id="CHEBI:61717"/>
        <label>2</label>
    </ligand>
    <ligandPart>
        <name>Fe</name>
        <dbReference type="ChEBI" id="CHEBI:18248"/>
    </ligandPart>
</feature>
<evidence type="ECO:0000256" key="13">
    <source>
        <dbReference type="ARBA" id="ARBA00031832"/>
    </source>
</evidence>
<evidence type="ECO:0000256" key="11">
    <source>
        <dbReference type="ARBA" id="ARBA00022982"/>
    </source>
</evidence>
<feature type="binding site" description="covalent" evidence="15">
    <location>
        <position position="86"/>
    </location>
    <ligand>
        <name>heme c</name>
        <dbReference type="ChEBI" id="CHEBI:61717"/>
        <label>1</label>
    </ligand>
</feature>
<evidence type="ECO:0000313" key="18">
    <source>
        <dbReference type="Proteomes" id="UP000078428"/>
    </source>
</evidence>
<organism evidence="17 18">
    <name type="scientific">Paramagnetospirillum marisnigri</name>
    <dbReference type="NCBI Taxonomy" id="1285242"/>
    <lineage>
        <taxon>Bacteria</taxon>
        <taxon>Pseudomonadati</taxon>
        <taxon>Pseudomonadota</taxon>
        <taxon>Alphaproteobacteria</taxon>
        <taxon>Rhodospirillales</taxon>
        <taxon>Magnetospirillaceae</taxon>
        <taxon>Paramagnetospirillum</taxon>
    </lineage>
</organism>
<evidence type="ECO:0000256" key="14">
    <source>
        <dbReference type="PIRNR" id="PIRNR006105"/>
    </source>
</evidence>
<keyword evidence="12 16" id="KW-0408">Iron</keyword>
<evidence type="ECO:0000256" key="2">
    <source>
        <dbReference type="ARBA" id="ARBA00004418"/>
    </source>
</evidence>
<feature type="binding site" description="covalent" evidence="15">
    <location>
        <position position="83"/>
    </location>
    <ligand>
        <name>heme c</name>
        <dbReference type="ChEBI" id="CHEBI:61717"/>
        <label>1</label>
    </ligand>
</feature>
<comment type="subcellular location">
    <subcellularLocation>
        <location evidence="2 14">Periplasm</location>
    </subcellularLocation>
</comment>
<reference evidence="17 18" key="1">
    <citation type="submission" date="2016-04" db="EMBL/GenBank/DDBJ databases">
        <title>Draft genome sequence of freshwater magnetotactic bacteria Magnetospirillum marisnigri SP-1 and Magnetospirillum moscoviense BB-1.</title>
        <authorList>
            <person name="Koziaeva V."/>
            <person name="Dziuba M.V."/>
            <person name="Ivanov T.M."/>
            <person name="Kuznetsov B."/>
            <person name="Grouzdev D.S."/>
        </authorList>
    </citation>
    <scope>NUCLEOTIDE SEQUENCE [LARGE SCALE GENOMIC DNA]</scope>
    <source>
        <strain evidence="17 18">SP-1</strain>
    </source>
</reference>
<keyword evidence="6 14" id="KW-0813">Transport</keyword>
<feature type="binding site" description="covalent" evidence="15">
    <location>
        <position position="123"/>
    </location>
    <ligand>
        <name>heme c</name>
        <dbReference type="ChEBI" id="CHEBI:61717"/>
        <label>2</label>
    </ligand>
</feature>
<evidence type="ECO:0000256" key="9">
    <source>
        <dbReference type="ARBA" id="ARBA00022729"/>
    </source>
</evidence>
<comment type="PTM">
    <text evidence="15">Binds 2 heme C groups per subunit.</text>
</comment>
<keyword evidence="18" id="KW-1185">Reference proteome</keyword>
<dbReference type="PANTHER" id="PTHR38604:SF1">
    <property type="entry name" value="PERIPLASMIC NITRATE REDUCTASE, ELECTRON TRANSFER SUBUNIT"/>
    <property type="match status" value="1"/>
</dbReference>
<evidence type="ECO:0000256" key="7">
    <source>
        <dbReference type="ARBA" id="ARBA00022617"/>
    </source>
</evidence>
<comment type="function">
    <text evidence="1">Electron transfer subunit of the periplasmic nitrate reductase complex NapAB. Receives electrons from the membrane-anchored tetraheme c-type NapC protein and transfers these to NapA subunit, thus allowing electron flow between membrane and periplasm. Essential for periplasmic nitrate reduction with nitrate as the terminal electron acceptor.</text>
</comment>
<dbReference type="GO" id="GO:0009061">
    <property type="term" value="P:anaerobic respiration"/>
    <property type="evidence" value="ECO:0007669"/>
    <property type="project" value="InterPro"/>
</dbReference>
<accession>A0A178MRL8</accession>
<evidence type="ECO:0000256" key="6">
    <source>
        <dbReference type="ARBA" id="ARBA00022448"/>
    </source>
</evidence>
<dbReference type="PIRSF" id="PIRSF006105">
    <property type="entry name" value="NapB"/>
    <property type="match status" value="1"/>
</dbReference>
<evidence type="ECO:0000313" key="17">
    <source>
        <dbReference type="EMBL" id="OAN50725.1"/>
    </source>
</evidence>
<feature type="binding site" description="axial binding residue" evidence="16">
    <location>
        <position position="87"/>
    </location>
    <ligand>
        <name>heme c</name>
        <dbReference type="ChEBI" id="CHEBI:61717"/>
        <label>1</label>
    </ligand>
    <ligandPart>
        <name>Fe</name>
        <dbReference type="ChEBI" id="CHEBI:18248"/>
    </ligandPart>
</feature>
<gene>
    <name evidence="17" type="ORF">A6A04_17380</name>
</gene>
<dbReference type="Gene3D" id="1.10.1130.10">
    <property type="entry name" value="Flavocytochrome C3, Chain A"/>
    <property type="match status" value="1"/>
</dbReference>
<dbReference type="Pfam" id="PF03892">
    <property type="entry name" value="NapB"/>
    <property type="match status" value="1"/>
</dbReference>
<evidence type="ECO:0000256" key="3">
    <source>
        <dbReference type="ARBA" id="ARBA00007368"/>
    </source>
</evidence>